<dbReference type="InterPro" id="IPR011184">
    <property type="entry name" value="DNA_mismatch_repair_Msh2"/>
</dbReference>
<feature type="domain" description="DNA mismatch repair proteins mutS family" evidence="8">
    <location>
        <begin position="608"/>
        <end position="624"/>
    </location>
</feature>
<dbReference type="GO" id="GO:0030983">
    <property type="term" value="F:mismatched DNA binding"/>
    <property type="evidence" value="ECO:0007669"/>
    <property type="project" value="InterPro"/>
</dbReference>
<evidence type="ECO:0000259" key="8">
    <source>
        <dbReference type="PROSITE" id="PS00486"/>
    </source>
</evidence>
<dbReference type="InterPro" id="IPR045076">
    <property type="entry name" value="MutS"/>
</dbReference>
<evidence type="ECO:0000256" key="6">
    <source>
        <dbReference type="ARBA" id="ARBA00023204"/>
    </source>
</evidence>
<proteinExistence type="inferred from homology"/>
<evidence type="ECO:0000256" key="7">
    <source>
        <dbReference type="ARBA" id="ARBA00023242"/>
    </source>
</evidence>
<dbReference type="Pfam" id="PF00488">
    <property type="entry name" value="MutS_V"/>
    <property type="match status" value="1"/>
</dbReference>
<dbReference type="GeneID" id="17322656"/>
<dbReference type="InterPro" id="IPR036187">
    <property type="entry name" value="DNA_mismatch_repair_MutS_sf"/>
</dbReference>
<dbReference type="InterPro" id="IPR007696">
    <property type="entry name" value="DNA_mismatch_repair_MutS_core"/>
</dbReference>
<keyword evidence="6" id="KW-0234">DNA repair</keyword>
<dbReference type="PANTHER" id="PTHR11361:SF35">
    <property type="entry name" value="DNA MISMATCH REPAIR PROTEIN MSH2"/>
    <property type="match status" value="1"/>
</dbReference>
<keyword evidence="7" id="KW-0539">Nucleus</keyword>
<dbReference type="Pfam" id="PF05190">
    <property type="entry name" value="MutS_IV"/>
    <property type="match status" value="1"/>
</dbReference>
<dbReference type="Pfam" id="PF05188">
    <property type="entry name" value="MutS_II"/>
    <property type="match status" value="1"/>
</dbReference>
<protein>
    <recommendedName>
        <fullName evidence="8">DNA mismatch repair proteins mutS family domain-containing protein</fullName>
    </recommendedName>
</protein>
<evidence type="ECO:0000313" key="9">
    <source>
        <dbReference type="EMBL" id="CDF35131.1"/>
    </source>
</evidence>
<evidence type="ECO:0000256" key="4">
    <source>
        <dbReference type="ARBA" id="ARBA00022840"/>
    </source>
</evidence>
<evidence type="ECO:0000256" key="5">
    <source>
        <dbReference type="ARBA" id="ARBA00023125"/>
    </source>
</evidence>
<dbReference type="PANTHER" id="PTHR11361">
    <property type="entry name" value="DNA MISMATCH REPAIR PROTEIN MUTS FAMILY MEMBER"/>
    <property type="match status" value="1"/>
</dbReference>
<comment type="similarity">
    <text evidence="2">Belongs to the DNA mismatch repair MutS family.</text>
</comment>
<dbReference type="Proteomes" id="UP000012073">
    <property type="component" value="Unassembled WGS sequence"/>
</dbReference>
<dbReference type="GO" id="GO:0005524">
    <property type="term" value="F:ATP binding"/>
    <property type="evidence" value="ECO:0007669"/>
    <property type="project" value="UniProtKB-KW"/>
</dbReference>
<organism evidence="9 10">
    <name type="scientific">Chondrus crispus</name>
    <name type="common">Carrageen Irish moss</name>
    <name type="synonym">Polymorpha crispa</name>
    <dbReference type="NCBI Taxonomy" id="2769"/>
    <lineage>
        <taxon>Eukaryota</taxon>
        <taxon>Rhodophyta</taxon>
        <taxon>Florideophyceae</taxon>
        <taxon>Rhodymeniophycidae</taxon>
        <taxon>Gigartinales</taxon>
        <taxon>Gigartinaceae</taxon>
        <taxon>Chondrus</taxon>
    </lineage>
</organism>
<dbReference type="SMART" id="SM00533">
    <property type="entry name" value="MUTSd"/>
    <property type="match status" value="1"/>
</dbReference>
<dbReference type="Gramene" id="CDF35131">
    <property type="protein sequence ID" value="CDF35131"/>
    <property type="gene ID" value="CHC_T00003068001"/>
</dbReference>
<accession>R7QCI5</accession>
<evidence type="ECO:0000256" key="1">
    <source>
        <dbReference type="ARBA" id="ARBA00004123"/>
    </source>
</evidence>
<dbReference type="Gene3D" id="1.10.1420.10">
    <property type="match status" value="2"/>
</dbReference>
<keyword evidence="10" id="KW-1185">Reference proteome</keyword>
<evidence type="ECO:0000256" key="3">
    <source>
        <dbReference type="ARBA" id="ARBA00022741"/>
    </source>
</evidence>
<reference evidence="10" key="1">
    <citation type="journal article" date="2013" name="Proc. Natl. Acad. Sci. U.S.A.">
        <title>Genome structure and metabolic features in the red seaweed Chondrus crispus shed light on evolution of the Archaeplastida.</title>
        <authorList>
            <person name="Collen J."/>
            <person name="Porcel B."/>
            <person name="Carre W."/>
            <person name="Ball S.G."/>
            <person name="Chaparro C."/>
            <person name="Tonon T."/>
            <person name="Barbeyron T."/>
            <person name="Michel G."/>
            <person name="Noel B."/>
            <person name="Valentin K."/>
            <person name="Elias M."/>
            <person name="Artiguenave F."/>
            <person name="Arun A."/>
            <person name="Aury J.M."/>
            <person name="Barbosa-Neto J.F."/>
            <person name="Bothwell J.H."/>
            <person name="Bouget F.Y."/>
            <person name="Brillet L."/>
            <person name="Cabello-Hurtado F."/>
            <person name="Capella-Gutierrez S."/>
            <person name="Charrier B."/>
            <person name="Cladiere L."/>
            <person name="Cock J.M."/>
            <person name="Coelho S.M."/>
            <person name="Colleoni C."/>
            <person name="Czjzek M."/>
            <person name="Da Silva C."/>
            <person name="Delage L."/>
            <person name="Denoeud F."/>
            <person name="Deschamps P."/>
            <person name="Dittami S.M."/>
            <person name="Gabaldon T."/>
            <person name="Gachon C.M."/>
            <person name="Groisillier A."/>
            <person name="Herve C."/>
            <person name="Jabbari K."/>
            <person name="Katinka M."/>
            <person name="Kloareg B."/>
            <person name="Kowalczyk N."/>
            <person name="Labadie K."/>
            <person name="Leblanc C."/>
            <person name="Lopez P.J."/>
            <person name="McLachlan D.H."/>
            <person name="Meslet-Cladiere L."/>
            <person name="Moustafa A."/>
            <person name="Nehr Z."/>
            <person name="Nyvall Collen P."/>
            <person name="Panaud O."/>
            <person name="Partensky F."/>
            <person name="Poulain J."/>
            <person name="Rensing S.A."/>
            <person name="Rousvoal S."/>
            <person name="Samson G."/>
            <person name="Symeonidi A."/>
            <person name="Weissenbach J."/>
            <person name="Zambounis A."/>
            <person name="Wincker P."/>
            <person name="Boyen C."/>
        </authorList>
    </citation>
    <scope>NUCLEOTIDE SEQUENCE [LARGE SCALE GENOMIC DNA]</scope>
    <source>
        <strain evidence="10">cv. Stackhouse</strain>
    </source>
</reference>
<dbReference type="PhylomeDB" id="R7QCI5"/>
<keyword evidence="3" id="KW-0547">Nucleotide-binding</keyword>
<dbReference type="EMBL" id="HG001718">
    <property type="protein sequence ID" value="CDF35131.1"/>
    <property type="molecule type" value="Genomic_DNA"/>
</dbReference>
<dbReference type="Gene3D" id="3.30.420.110">
    <property type="entry name" value="MutS, connector domain"/>
    <property type="match status" value="1"/>
</dbReference>
<dbReference type="RefSeq" id="XP_005714950.1">
    <property type="nucleotide sequence ID" value="XM_005714893.1"/>
</dbReference>
<dbReference type="GO" id="GO:0006298">
    <property type="term" value="P:mismatch repair"/>
    <property type="evidence" value="ECO:0007669"/>
    <property type="project" value="InterPro"/>
</dbReference>
<evidence type="ECO:0000313" key="10">
    <source>
        <dbReference type="Proteomes" id="UP000012073"/>
    </source>
</evidence>
<dbReference type="OMA" id="LVRFPQK"/>
<dbReference type="SMART" id="SM00534">
    <property type="entry name" value="MUTSac"/>
    <property type="match status" value="1"/>
</dbReference>
<keyword evidence="4" id="KW-0067">ATP-binding</keyword>
<dbReference type="AlphaFoldDB" id="R7QCI5"/>
<dbReference type="GO" id="GO:0006312">
    <property type="term" value="P:mitotic recombination"/>
    <property type="evidence" value="ECO:0007669"/>
    <property type="project" value="TreeGrafter"/>
</dbReference>
<dbReference type="KEGG" id="ccp:CHC_T00003068001"/>
<dbReference type="InterPro" id="IPR007861">
    <property type="entry name" value="DNA_mismatch_repair_MutS_clamp"/>
</dbReference>
<gene>
    <name evidence="9" type="ORF">CHC_T00003068001</name>
</gene>
<dbReference type="SUPFAM" id="SSF52540">
    <property type="entry name" value="P-loop containing nucleoside triphosphate hydrolases"/>
    <property type="match status" value="1"/>
</dbReference>
<dbReference type="InterPro" id="IPR007860">
    <property type="entry name" value="DNA_mmatch_repair_MutS_con_dom"/>
</dbReference>
<dbReference type="Gene3D" id="3.40.50.300">
    <property type="entry name" value="P-loop containing nucleotide triphosphate hydrolases"/>
    <property type="match status" value="1"/>
</dbReference>
<dbReference type="PROSITE" id="PS00486">
    <property type="entry name" value="DNA_MISMATCH_REPAIR_2"/>
    <property type="match status" value="1"/>
</dbReference>
<sequence length="792" mass="87490">MLDDGAVIAVKVSTERSMTVVGISAWDAARRTLCIGELYEDDMFSNLEGIIVATNAKEAIFCESDFSAFDKTKLVDVIEKCGVAMTMVKKQKFKSDDLPVDLERLAGSHVAITKYLDKKAGISATASLIGYLHLMADPSLEGIIKLQELGSTNYMQLDNAAVRALNILPFPGDGGKKGSLFGLLNRTKTSMGSRLLRRWISQPLQDIDEINSRLDVTAAFIAGAECCRGVRETHLKMMPDLNHLCKRFTKHQGAKANLQDVVRLYQCSIRLPFLCELLEDAENEKILGERYSVPLRKLVRELVNFEALVETTIDIDRIDNGEFVVNPSVDPELQTLRQQQDSILVDINDEHRKVAHAISGLKNDALKLERKDNLGYIFRLTRKEEKLIRGKSQYNVLETRKDGVRFQSRTLRRLSQAYESIATEYDGREFEMRTKVLEVVGTYVEVFLDVAAVLAEVDVASSFATAAVEARSAYCRPTLKLAGSGLVLKQARHPIVEENMDDGAEFIANDIDLTRIPDNAESDKEGGGLLIVTGPNMGGKSTYIRSAGVLTLMAHIGCFVPAEHAEVPITDRIFARVGAADNPNRAISTFMSEMLETAAILKSATHNSLVIIDELGRGTGTTDGYGLAYAISWHIAQKIRSACMFATHFFELTALSEDSPCVGNVHVSAVTDPNTNKLTFLYEVQRGACDQSFGVHVAEMARFPPKVVAEAKRKADELEGIGTAGKRVKMSNISDGDKKVGLGMVEEFLEKVKKLPLDTEEHKKSSLAQARDWRKRIVAEKNPYVMALLESS</sequence>
<keyword evidence="6" id="KW-0227">DNA damage</keyword>
<name>R7QCI5_CHOCR</name>
<dbReference type="GO" id="GO:0140664">
    <property type="term" value="F:ATP-dependent DNA damage sensor activity"/>
    <property type="evidence" value="ECO:0007669"/>
    <property type="project" value="InterPro"/>
</dbReference>
<dbReference type="PIRSF" id="PIRSF005813">
    <property type="entry name" value="MSH2"/>
    <property type="match status" value="1"/>
</dbReference>
<dbReference type="SUPFAM" id="SSF48334">
    <property type="entry name" value="DNA repair protein MutS, domain III"/>
    <property type="match status" value="1"/>
</dbReference>
<evidence type="ECO:0000256" key="2">
    <source>
        <dbReference type="ARBA" id="ARBA00006271"/>
    </source>
</evidence>
<dbReference type="STRING" id="2769.R7QCI5"/>
<keyword evidence="5" id="KW-0238">DNA-binding</keyword>
<dbReference type="InterPro" id="IPR036678">
    <property type="entry name" value="MutS_con_dom_sf"/>
</dbReference>
<dbReference type="Pfam" id="PF05192">
    <property type="entry name" value="MutS_III"/>
    <property type="match status" value="1"/>
</dbReference>
<dbReference type="OrthoDB" id="295033at2759"/>
<dbReference type="InterPro" id="IPR000432">
    <property type="entry name" value="DNA_mismatch_repair_MutS_C"/>
</dbReference>
<comment type="subcellular location">
    <subcellularLocation>
        <location evidence="1">Nucleus</location>
    </subcellularLocation>
</comment>
<dbReference type="GO" id="GO:0032301">
    <property type="term" value="C:MutSalpha complex"/>
    <property type="evidence" value="ECO:0007669"/>
    <property type="project" value="TreeGrafter"/>
</dbReference>
<dbReference type="InterPro" id="IPR027417">
    <property type="entry name" value="P-loop_NTPase"/>
</dbReference>